<name>A0ACC2RPU3_9FUNG</name>
<sequence length="144" mass="15443">MKFTIPYLTAVLFSRVEGKAEGRIVNGQAGDIGSQVPRTALCSLQLIAQPPLKLPSTTSERGRIPTGNGPVDQTDRPLGTSPRKLQSNHIQCRYCRYCRGQQSSPDSLPFLDTSGMAKEGISLHLDGWGLTQAGGTVKPQPIGP</sequence>
<keyword evidence="2" id="KW-1185">Reference proteome</keyword>
<evidence type="ECO:0000313" key="1">
    <source>
        <dbReference type="EMBL" id="KAJ9052078.1"/>
    </source>
</evidence>
<organism evidence="1 2">
    <name type="scientific">Entomophthora muscae</name>
    <dbReference type="NCBI Taxonomy" id="34485"/>
    <lineage>
        <taxon>Eukaryota</taxon>
        <taxon>Fungi</taxon>
        <taxon>Fungi incertae sedis</taxon>
        <taxon>Zoopagomycota</taxon>
        <taxon>Entomophthoromycotina</taxon>
        <taxon>Entomophthoromycetes</taxon>
        <taxon>Entomophthorales</taxon>
        <taxon>Entomophthoraceae</taxon>
        <taxon>Entomophthora</taxon>
    </lineage>
</organism>
<dbReference type="EMBL" id="QTSX02006814">
    <property type="protein sequence ID" value="KAJ9052078.1"/>
    <property type="molecule type" value="Genomic_DNA"/>
</dbReference>
<reference evidence="1" key="1">
    <citation type="submission" date="2022-04" db="EMBL/GenBank/DDBJ databases">
        <title>Genome of the entomopathogenic fungus Entomophthora muscae.</title>
        <authorList>
            <person name="Elya C."/>
            <person name="Lovett B.R."/>
            <person name="Lee E."/>
            <person name="Macias A.M."/>
            <person name="Hajek A.E."/>
            <person name="De Bivort B.L."/>
            <person name="Kasson M.T."/>
            <person name="De Fine Licht H.H."/>
            <person name="Stajich J.E."/>
        </authorList>
    </citation>
    <scope>NUCLEOTIDE SEQUENCE</scope>
    <source>
        <strain evidence="1">Berkeley</strain>
    </source>
</reference>
<proteinExistence type="predicted"/>
<evidence type="ECO:0000313" key="2">
    <source>
        <dbReference type="Proteomes" id="UP001165960"/>
    </source>
</evidence>
<gene>
    <name evidence="1" type="ORF">DSO57_1037785</name>
</gene>
<accession>A0ACC2RPU3</accession>
<protein>
    <submittedName>
        <fullName evidence="1">Uncharacterized protein</fullName>
    </submittedName>
</protein>
<comment type="caution">
    <text evidence="1">The sequence shown here is derived from an EMBL/GenBank/DDBJ whole genome shotgun (WGS) entry which is preliminary data.</text>
</comment>
<dbReference type="Proteomes" id="UP001165960">
    <property type="component" value="Unassembled WGS sequence"/>
</dbReference>